<dbReference type="GO" id="GO:0004794">
    <property type="term" value="F:threonine deaminase activity"/>
    <property type="evidence" value="ECO:0007669"/>
    <property type="project" value="UniProtKB-UniRule"/>
</dbReference>
<dbReference type="Pfam" id="PF00291">
    <property type="entry name" value="PALP"/>
    <property type="match status" value="1"/>
</dbReference>
<dbReference type="FunFam" id="3.40.50.1100:FF:000008">
    <property type="entry name" value="L-threonine dehydratase"/>
    <property type="match status" value="1"/>
</dbReference>
<dbReference type="SUPFAM" id="SSF50729">
    <property type="entry name" value="PH domain-like"/>
    <property type="match status" value="1"/>
</dbReference>
<gene>
    <name evidence="20" type="ORF">Plil01_000531600</name>
</gene>
<dbReference type="SUPFAM" id="SSF81837">
    <property type="entry name" value="BEACH domain"/>
    <property type="match status" value="1"/>
</dbReference>
<evidence type="ECO:0000256" key="11">
    <source>
        <dbReference type="ARBA" id="ARBA00023239"/>
    </source>
</evidence>
<dbReference type="CDD" id="cd04907">
    <property type="entry name" value="ACT_ThrD-I_2"/>
    <property type="match status" value="1"/>
</dbReference>
<evidence type="ECO:0000256" key="13">
    <source>
        <dbReference type="PROSITE-ProRule" id="PRU00221"/>
    </source>
</evidence>
<evidence type="ECO:0000313" key="20">
    <source>
        <dbReference type="EMBL" id="GMF15457.1"/>
    </source>
</evidence>
<keyword evidence="6 13" id="KW-0853">WD repeat</keyword>
<keyword evidence="8 14" id="KW-0412">Isoleucine biosynthesis</keyword>
<evidence type="ECO:0000256" key="2">
    <source>
        <dbReference type="ARBA" id="ARBA00001933"/>
    </source>
</evidence>
<dbReference type="Gene3D" id="3.40.1020.10">
    <property type="entry name" value="Biosynthetic Threonine Deaminase, Domain 3"/>
    <property type="match status" value="1"/>
</dbReference>
<dbReference type="InterPro" id="IPR036322">
    <property type="entry name" value="WD40_repeat_dom_sf"/>
</dbReference>
<keyword evidence="12 14" id="KW-0100">Branched-chain amino acid biosynthesis</keyword>
<evidence type="ECO:0000256" key="6">
    <source>
        <dbReference type="ARBA" id="ARBA00022574"/>
    </source>
</evidence>
<feature type="region of interest" description="Disordered" evidence="15">
    <location>
        <begin position="1"/>
        <end position="50"/>
    </location>
</feature>
<keyword evidence="16" id="KW-0812">Transmembrane</keyword>
<comment type="similarity">
    <text evidence="4 14">Belongs to the serine/threonine dehydratase family.</text>
</comment>
<dbReference type="InterPro" id="IPR005787">
    <property type="entry name" value="Thr_deHydtase_biosynth"/>
</dbReference>
<organism evidence="20 21">
    <name type="scientific">Phytophthora lilii</name>
    <dbReference type="NCBI Taxonomy" id="2077276"/>
    <lineage>
        <taxon>Eukaryota</taxon>
        <taxon>Sar</taxon>
        <taxon>Stramenopiles</taxon>
        <taxon>Oomycota</taxon>
        <taxon>Peronosporomycetes</taxon>
        <taxon>Peronosporales</taxon>
        <taxon>Peronosporaceae</taxon>
        <taxon>Phytophthora</taxon>
    </lineage>
</organism>
<evidence type="ECO:0000313" key="21">
    <source>
        <dbReference type="Proteomes" id="UP001165083"/>
    </source>
</evidence>
<dbReference type="InterPro" id="IPR015943">
    <property type="entry name" value="WD40/YVTN_repeat-like_dom_sf"/>
</dbReference>
<comment type="caution">
    <text evidence="20">The sequence shown here is derived from an EMBL/GenBank/DDBJ whole genome shotgun (WGS) entry which is preliminary data.</text>
</comment>
<keyword evidence="9" id="KW-0677">Repeat</keyword>
<feature type="compositionally biased region" description="Low complexity" evidence="15">
    <location>
        <begin position="11"/>
        <end position="49"/>
    </location>
</feature>
<dbReference type="InterPro" id="IPR051944">
    <property type="entry name" value="BEACH_domain_protein"/>
</dbReference>
<evidence type="ECO:0000256" key="3">
    <source>
        <dbReference type="ARBA" id="ARBA00004810"/>
    </source>
</evidence>
<evidence type="ECO:0000256" key="7">
    <source>
        <dbReference type="ARBA" id="ARBA00022605"/>
    </source>
</evidence>
<protein>
    <recommendedName>
        <fullName evidence="14">Threonine dehydratase</fullName>
        <ecNumber evidence="14">4.3.1.19</ecNumber>
    </recommendedName>
    <alternativeName>
        <fullName evidence="14">Threonine deaminase</fullName>
    </alternativeName>
</protein>
<feature type="compositionally biased region" description="Low complexity" evidence="15">
    <location>
        <begin position="3346"/>
        <end position="3360"/>
    </location>
</feature>
<feature type="compositionally biased region" description="Basic residues" evidence="15">
    <location>
        <begin position="1"/>
        <end position="10"/>
    </location>
</feature>
<dbReference type="InterPro" id="IPR045865">
    <property type="entry name" value="ACT-like_dom_sf"/>
</dbReference>
<dbReference type="PROSITE" id="PS00165">
    <property type="entry name" value="DEHYDRATASE_SER_THR"/>
    <property type="match status" value="1"/>
</dbReference>
<evidence type="ECO:0000256" key="4">
    <source>
        <dbReference type="ARBA" id="ARBA00010869"/>
    </source>
</evidence>
<dbReference type="PROSITE" id="PS51672">
    <property type="entry name" value="ACT_LIKE"/>
    <property type="match status" value="1"/>
</dbReference>
<feature type="domain" description="ACT-like" evidence="18">
    <location>
        <begin position="4257"/>
        <end position="4328"/>
    </location>
</feature>
<keyword evidence="10 14" id="KW-0663">Pyridoxal phosphate</keyword>
<dbReference type="Proteomes" id="UP001165083">
    <property type="component" value="Unassembled WGS sequence"/>
</dbReference>
<keyword evidence="7 14" id="KW-0028">Amino-acid biosynthesis</keyword>
<dbReference type="Gene3D" id="2.30.29.30">
    <property type="entry name" value="Pleckstrin-homology domain (PH domain)/Phosphotyrosine-binding domain (PTB)"/>
    <property type="match status" value="1"/>
</dbReference>
<dbReference type="PROSITE" id="PS51783">
    <property type="entry name" value="PH_BEACH"/>
    <property type="match status" value="1"/>
</dbReference>
<dbReference type="InterPro" id="IPR001680">
    <property type="entry name" value="WD40_rpt"/>
</dbReference>
<dbReference type="CDD" id="cd01562">
    <property type="entry name" value="Thr-dehyd"/>
    <property type="match status" value="1"/>
</dbReference>
<dbReference type="InterPro" id="IPR011993">
    <property type="entry name" value="PH-like_dom_sf"/>
</dbReference>
<evidence type="ECO:0000259" key="18">
    <source>
        <dbReference type="PROSITE" id="PS51672"/>
    </source>
</evidence>
<dbReference type="FunFam" id="1.10.1540.10:FF:000001">
    <property type="entry name" value="neurobeachin isoform X1"/>
    <property type="match status" value="1"/>
</dbReference>
<dbReference type="InterPro" id="IPR023362">
    <property type="entry name" value="PH-BEACH_dom"/>
</dbReference>
<dbReference type="Gene3D" id="2.130.10.10">
    <property type="entry name" value="YVTN repeat-like/Quinoprotein amine dehydrogenase"/>
    <property type="match status" value="2"/>
</dbReference>
<dbReference type="PROSITE" id="PS50082">
    <property type="entry name" value="WD_REPEATS_2"/>
    <property type="match status" value="1"/>
</dbReference>
<evidence type="ECO:0000256" key="12">
    <source>
        <dbReference type="ARBA" id="ARBA00023304"/>
    </source>
</evidence>
<dbReference type="InterPro" id="IPR001721">
    <property type="entry name" value="TD_ACT-like"/>
</dbReference>
<dbReference type="Pfam" id="PF00585">
    <property type="entry name" value="Thr_dehydrat_C"/>
    <property type="match status" value="1"/>
</dbReference>
<dbReference type="OrthoDB" id="26681at2759"/>
<evidence type="ECO:0000256" key="16">
    <source>
        <dbReference type="SAM" id="Phobius"/>
    </source>
</evidence>
<feature type="domain" description="BEACH-type PH" evidence="19">
    <location>
        <begin position="2861"/>
        <end position="3015"/>
    </location>
</feature>
<dbReference type="CDD" id="cd01201">
    <property type="entry name" value="PH_BEACH"/>
    <property type="match status" value="1"/>
</dbReference>
<dbReference type="EMBL" id="BSXW01000223">
    <property type="protein sequence ID" value="GMF15457.1"/>
    <property type="molecule type" value="Genomic_DNA"/>
</dbReference>
<evidence type="ECO:0000256" key="9">
    <source>
        <dbReference type="ARBA" id="ARBA00022737"/>
    </source>
</evidence>
<dbReference type="SMART" id="SM01026">
    <property type="entry name" value="Beach"/>
    <property type="match status" value="1"/>
</dbReference>
<dbReference type="FunFam" id="3.40.1020.10:FF:000001">
    <property type="entry name" value="L-threonine dehydratase"/>
    <property type="match status" value="1"/>
</dbReference>
<accession>A0A9W6WS22</accession>
<dbReference type="GO" id="GO:0009066">
    <property type="term" value="P:aspartate family amino acid metabolic process"/>
    <property type="evidence" value="ECO:0007669"/>
    <property type="project" value="UniProtKB-ARBA"/>
</dbReference>
<feature type="transmembrane region" description="Helical" evidence="16">
    <location>
        <begin position="827"/>
        <end position="849"/>
    </location>
</feature>
<feature type="compositionally biased region" description="Polar residues" evidence="15">
    <location>
        <begin position="3368"/>
        <end position="3377"/>
    </location>
</feature>
<dbReference type="Gene3D" id="3.40.50.1100">
    <property type="match status" value="2"/>
</dbReference>
<dbReference type="PANTHER" id="PTHR46108:SF4">
    <property type="entry name" value="BLUE CHEESE"/>
    <property type="match status" value="1"/>
</dbReference>
<dbReference type="Gene3D" id="1.10.1540.10">
    <property type="entry name" value="BEACH domain"/>
    <property type="match status" value="1"/>
</dbReference>
<dbReference type="PROSITE" id="PS50197">
    <property type="entry name" value="BEACH"/>
    <property type="match status" value="1"/>
</dbReference>
<comment type="subunit">
    <text evidence="5">Homotetramer.</text>
</comment>
<comment type="cofactor">
    <cofactor evidence="2 14">
        <name>pyridoxal 5'-phosphate</name>
        <dbReference type="ChEBI" id="CHEBI:597326"/>
    </cofactor>
</comment>
<keyword evidence="16" id="KW-0472">Membrane</keyword>
<feature type="region of interest" description="Disordered" evidence="15">
    <location>
        <begin position="3331"/>
        <end position="3383"/>
    </location>
</feature>
<dbReference type="EC" id="4.3.1.19" evidence="14"/>
<dbReference type="InterPro" id="IPR001926">
    <property type="entry name" value="TrpB-like_PALP"/>
</dbReference>
<dbReference type="NCBIfam" id="NF006674">
    <property type="entry name" value="PRK09224.1"/>
    <property type="match status" value="1"/>
</dbReference>
<dbReference type="Pfam" id="PF02138">
    <property type="entry name" value="Beach"/>
    <property type="match status" value="1"/>
</dbReference>
<dbReference type="InterPro" id="IPR038110">
    <property type="entry name" value="TD_ACT-like_sf"/>
</dbReference>
<dbReference type="SUPFAM" id="SSF50978">
    <property type="entry name" value="WD40 repeat-like"/>
    <property type="match status" value="1"/>
</dbReference>
<dbReference type="PANTHER" id="PTHR46108">
    <property type="entry name" value="BLUE CHEESE"/>
    <property type="match status" value="1"/>
</dbReference>
<evidence type="ECO:0000256" key="15">
    <source>
        <dbReference type="SAM" id="MobiDB-lite"/>
    </source>
</evidence>
<keyword evidence="21" id="KW-1185">Reference proteome</keyword>
<dbReference type="InterPro" id="IPR036052">
    <property type="entry name" value="TrpB-like_PALP_sf"/>
</dbReference>
<keyword evidence="11 14" id="KW-0456">Lyase</keyword>
<dbReference type="CDD" id="cd06071">
    <property type="entry name" value="Beach"/>
    <property type="match status" value="1"/>
</dbReference>
<keyword evidence="16" id="KW-1133">Transmembrane helix</keyword>
<feature type="repeat" description="WD" evidence="13">
    <location>
        <begin position="3635"/>
        <end position="3676"/>
    </location>
</feature>
<evidence type="ECO:0000256" key="10">
    <source>
        <dbReference type="ARBA" id="ARBA00022898"/>
    </source>
</evidence>
<comment type="catalytic activity">
    <reaction evidence="1 14">
        <text>L-threonine = 2-oxobutanoate + NH4(+)</text>
        <dbReference type="Rhea" id="RHEA:22108"/>
        <dbReference type="ChEBI" id="CHEBI:16763"/>
        <dbReference type="ChEBI" id="CHEBI:28938"/>
        <dbReference type="ChEBI" id="CHEBI:57926"/>
        <dbReference type="EC" id="4.3.1.19"/>
    </reaction>
</comment>
<dbReference type="InterPro" id="IPR000634">
    <property type="entry name" value="Ser/Thr_deHydtase_PyrdxlP-BS"/>
</dbReference>
<feature type="domain" description="BEACH" evidence="17">
    <location>
        <begin position="3038"/>
        <end position="3341"/>
    </location>
</feature>
<reference evidence="20" key="1">
    <citation type="submission" date="2023-04" db="EMBL/GenBank/DDBJ databases">
        <title>Phytophthora lilii NBRC 32176.</title>
        <authorList>
            <person name="Ichikawa N."/>
            <person name="Sato H."/>
            <person name="Tonouchi N."/>
        </authorList>
    </citation>
    <scope>NUCLEOTIDE SEQUENCE</scope>
    <source>
        <strain evidence="20">NBRC 32176</strain>
    </source>
</reference>
<dbReference type="GO" id="GO:0009097">
    <property type="term" value="P:isoleucine biosynthetic process"/>
    <property type="evidence" value="ECO:0007669"/>
    <property type="project" value="UniProtKB-UniRule"/>
</dbReference>
<evidence type="ECO:0000256" key="5">
    <source>
        <dbReference type="ARBA" id="ARBA00011881"/>
    </source>
</evidence>
<dbReference type="InterPro" id="IPR000409">
    <property type="entry name" value="BEACH_dom"/>
</dbReference>
<evidence type="ECO:0000259" key="19">
    <source>
        <dbReference type="PROSITE" id="PS51783"/>
    </source>
</evidence>
<dbReference type="SMART" id="SM00320">
    <property type="entry name" value="WD40"/>
    <property type="match status" value="4"/>
</dbReference>
<name>A0A9W6WS22_9STRA</name>
<comment type="pathway">
    <text evidence="3 14">Amino-acid biosynthesis; L-isoleucine biosynthesis; 2-oxobutanoate from L-threonine: step 1/1.</text>
</comment>
<dbReference type="SUPFAM" id="SSF53686">
    <property type="entry name" value="Tryptophan synthase beta subunit-like PLP-dependent enzymes"/>
    <property type="match status" value="1"/>
</dbReference>
<feature type="transmembrane region" description="Helical" evidence="16">
    <location>
        <begin position="898"/>
        <end position="917"/>
    </location>
</feature>
<dbReference type="InterPro" id="IPR036372">
    <property type="entry name" value="BEACH_dom_sf"/>
</dbReference>
<evidence type="ECO:0000256" key="1">
    <source>
        <dbReference type="ARBA" id="ARBA00001274"/>
    </source>
</evidence>
<evidence type="ECO:0000256" key="8">
    <source>
        <dbReference type="ARBA" id="ARBA00022624"/>
    </source>
</evidence>
<evidence type="ECO:0000259" key="17">
    <source>
        <dbReference type="PROSITE" id="PS50197"/>
    </source>
</evidence>
<dbReference type="SUPFAM" id="SSF55021">
    <property type="entry name" value="ACT-like"/>
    <property type="match status" value="2"/>
</dbReference>
<dbReference type="GO" id="GO:0030170">
    <property type="term" value="F:pyridoxal phosphate binding"/>
    <property type="evidence" value="ECO:0007669"/>
    <property type="project" value="InterPro"/>
</dbReference>
<evidence type="ECO:0000256" key="14">
    <source>
        <dbReference type="RuleBase" id="RU362012"/>
    </source>
</evidence>
<dbReference type="Pfam" id="PF14844">
    <property type="entry name" value="PH_BEACH"/>
    <property type="match status" value="1"/>
</dbReference>
<proteinExistence type="inferred from homology"/>
<dbReference type="NCBIfam" id="TIGR01124">
    <property type="entry name" value="ilvA_2Cterm"/>
    <property type="match status" value="1"/>
</dbReference>
<sequence>MKRIFQRRARSPSAASPSDSPAQSPVATSPPRRAASASAKANGVSGGAEAAERRAADATLGTDALHAAVVAFATSAQEKERQQALNTLSEALVMKVEPLGTTESRQTLLHERDANTLISVVGQRLRGCFSRALELFNAGRLDGNVSVTFLLARDSEERRHVLQLMKVLRVLLVKGDNTQALLLVSERIPSTLVKVLKALSDGADGVEALVEVVLDVLEALVASPEVVQELSESSTLHRLFHLSFHDERLQIAVVEVVEALVQGFPPNKWRSMVRLLYNERCLLELINNVNGAGTLTKTIVVTALSLRRAIAAGMPDLHVQLHADRERHKILTIFTKLHVSRQTLICSGNGMLSTLEDILRHDQDLADAVCDFCLSGNGSPLSRDSSYENKAFKLAHGSSGPIVNQSLFNLEAFGLLSDILEYLHKPTKMEEDQQRMGKKSGVLVSDRERLECRYLEKLCQIVLANRFDYEYVSVSTKLFVFVQNIVITEALTFTVVQKANLIVRIIDQLDDYSEMAQSTIMSVLAAIAIEAKVIPFAGLAAINSFIRKVSTETSNGSIAKIPTINSVYAGQDTFRSHSIHTLLAFIANLLRFDEAYHEVHRSVGLVTTLLALFLSQTNAICSDEGAALIRVEYPTSLVNADPSKATPSDPLSADERLIISLLASHCHQRARTRGSCRYMMGRTDYLVLIEIMRLFANGVRGDSATMDIQYFERTLCGIPMLECVCTLCGNANYQQEGLALWESIVQLALLLGCDESALRNTVNSLLQTLRYVTLAVYFPQDGEVALAFPGNVAVLNGSLGSIESILRPTTYGARNNNLDEASVRERVFSALLACDVIVSLLGVLCAVAKRCESSAADTNSSDEITACRSAVMLSLQSIFFLVTTNLDAEHYFCRCVNLPLFIFFFTGITFVLPTLFYSSSFISYGSFGNLIQNMLGKYLNVSGSGSVPQKAHDWGILSAASLVQFCVRYCIGFSLRESELVFLDKECRSDDTKFAIVRYPELFVIGIQLLSLKGDQLDVDTTRRLMETFLGISNFPGNAHRLASANALEVLLRSFTASARISRGLVKPEVQLSQALLWENNIFHDLAISLVENVALASVSLAAADYWVKILMRLCRDRAHNSTKSRKAERSSHSRSIAQNPAGLYVPGGIAPLATEATATPVSALLRLLIKMTSMTLERAEGAPAVEFNVSKDGFGCLQVPDINTRAFSSAEPTVSSAPSLTNFSHNSKVWPPQDGYSVMVWFRVNSFERKDEREKLYRECFLSNTCIHCRRKENVKISYPSSITGNQPLSGLVGIPSQARRYTCAKWMLGPFYLLDLPISAPVVNAVFAAGPSYDRLFFGVSGTNEIGITFDHLSIPNMVMLDSYMWDPVRSLIDSVDVERGGRNKLLRRSLSLASAASSTAAAIVQDIKSSANVFARIPSAVPFIHVPIPCERVVVTYSARNGMSKELSSIPNSKLDGRPSGHLMGGTALYQTVTMSDALFEVCSSGCQVAYGLLNEALTTEEVELALDLLQLCVQGNARNLSAMECDHGYGIVNYLLHEKALLLNTKCLQILFRIVGVDINIEGSAEQQREKVPTLNRDSAIRNVQALQYFILDYSLWQKVPRTDTAELLFSTLYSCLVAEDEAIRERNRSQLQTLSFVRQLLYVLMDPSVTSSLLRVIVDVILVCLTSPTRDTTVESNFADVTSFLTGTLSPRFGLYQKDVEENLTVDDVLNENADRKAEQNFESMEKSLEQFRAHEHASPTGRLCLSPRGSQRFSSNWCDMQTEHKLSESQPGLPHSINARLILHQAKIQGLLLETLLKAVQKLDVKENKTHLDESDGVTADMAVNSSSKASATNNASGGARMQFQNISRLTGFRKYLGLRWIEYFLFPGGETEFSLGIAPSTIIAALRLLFTLLANSRYESVFKKEGYYRLLAQGLPCSHTAFATNTVGLQTANFPFNKMWYYLFGALLGEPTDGMPREIRLEGEYLCKDFELNIQRDRVVNSSILNVIMVLLRRYFNDPVAMMSTVSDSTLEGTNETTALVVGIKHTTMDHPSAAATSSADQSDVYHVEVLDFLQHIFEKMASLHTLFLSGSDKMRQEFVEELTRLICAAARTYLVERYPQTQENIIRVLQDKNIPATEHNTAICRAELAEEAAAADSNGKDPFLHHTVAARGLRLLIALLMKFLLDSPNGHDMVEEYVDGTASSSVVLPPLHSGFLVRFHSLVVMGLLDHIRTKFGDDEILVKHRHFGANVREFVKFVVGKMHSWQRPQHGDGCPAAPACCGQAHFIGGPSRLLQLVLFVLTEANIGLAGSGSSPMAAPSSLGGMLSEKLSNGKRKRPFRQLMGRMTRSSEIETLLSELYAALNAVVLHVFHGRGTEIGDEELEAMLQQLHIHREVLLSSENNQDTTFIACLCRFLLQLLEDASVRPLQNFAAHLWIDIMVFQRDLICELLTVDIRKSGVPLYSVNLMKNGFDMLLEYATSSGSSKEECIVQSPCFAKFSKWLELVGPPLKELESNLDRIFINAMVETKETVHENWTAYHKKAAHRKAKYEKQFDARYDWYLRMEGAYVASLLHSQQTEFRRELKWRQDRVDRQKFISRQWNKLHQEFQRNTLGLAPQRSNEQDMDNRAPIATAHPVLMLDVLNQSRYEVVTPSQQLYKWRLDFTEGPYRMRKRLSRMIHSAEYSHNLRGQRSSPSRSRGLVKGEISQITSQRQVGSANIPKHNRRHSESDVTVLAAAAREKSVVIQHRITRQKSGESVPQYNNQPKIVLATSTSSSAVLNAKERLRKGSFETLFNKYVRNETRASRRESFRFRRLSARQESLTDRGDYVDETEEFASELSGVEKSAISEGAVNPSNVVAEEVIDEKLRPLLMPGDEIAYIYDCLRIDGMDSCPGVFILCNDHAYIIDNYQRLNQQLASPQDGLANDLDQQNAKIRVAEVPQGSTTLLERRLSWRLPKSSQDTEHRVFRLKDIHQCRSWAYDDITELHKRRYQLRHVALEIFASDGRNYLVTLESPEQREMVFHALLSKCPNVQGAASGLDSVSGGGDLYSQLRKLLRNSMTERWVQGDISSFAYLMHLNTLAGRSYNDLTQYPVFPWVLADYDSEILDLSDPAVYRDLCKPMGALRREEEFRARYEGLMESVGSFDDDALSSRPFHYGTHYSSAAITLHYLMRLEPFTSHFCRLHGGKFDHADRLFTSINGAWKSAAGFEGAQNGTQDVKELIPEFFYLPDFLENVNGCAFGISQTGVVVGDVELPPWANGSPVEFVRLNRAALESPYVSANLHHWIDLIFGFKQQGPAAVEACNVFYHLTYEGSVDLDAISDASTKRAILDQITEFGQTPSQLFRTPHPARSTTTSGISNAPSNSSSLGPISGGFFTSAENGPNSGTDGRVANSPLTTRAALANSFLEGGEIITRMQTILSNGPGLSGTFVGVTETTPSPVLENSALLQQEPRRQVPVSPVIAFYRCGHAVPGPATRICHISLTNGGAGRDEKVVAVGVKCLLVPPRNNEYLAWGFQDRTVKFISAGSTEISGHGGESKVVACLELDVAIDVATITSDGRIVITSSPGLPVVRIWRFNATRRSLAASIAAASGSSAAAATSSSAAAVATSLAAATSLSAPHRRRTNTGMGPPSTRSLTLIGSMGSPVHAQRITALQASRAYSVLVSGCAGGVVVLWDLNRRRFIRQLPPLRSHDGASNNRSCAITAICINEVTGDIVVAAGATFGVYNINGLLRVRLDDSVVVFQDATALSLMSITSLAVNRGEACEWSSENHVVTGHADGTLCVWAYSQAGGRDQKDQLPRSRRKDDWILELQGRHKVTPSSAITAVCVAPDKRKLFTGTQDGQLSTPLQEAPALSHALQNRVLLKREDLQPVFSFKIRGAYNKMASLTAEEKAAGCVCCSAGNHAQGVALSARKLGVRAKIVMPLATPDIKVNAVRHHGGDFVDIVLHGKGFDDAAAEARRLVEEEKLTMILPFDDPYVIAGQGTIGMEILQQTSGSGEKLDAIFIPSGGGGMLAGIAAWVKQIRPSVKVIGVEAADAAGMTASLAAGKRVELDHVGLFADGAAVKLVGAETFRVCADYVDEMVTVSTDEICAAIKAGFNDTRAILEPAGVLSIAGMTQYAKTRGLSGCQFVAVTSGANIDFARLRFVSERADSHERLLAVEIDENPGAFLRLNRRLDAVGVRITEFSYRYADAQKARVHLSFHSPSAEHAAAAIRELQEEESPLGFARGGAYQVLDLSDNELAKVHTRYLAGGRARGDVKQNERLYRFEFPDRPRALATFLEALQSSWNISLFHYRNHGADVGRVLVGFQVPEQDHERFQTFLNQLAYVFHEETDNEMYQEFML</sequence>